<dbReference type="GeneID" id="56143651"/>
<evidence type="ECO:0000256" key="5">
    <source>
        <dbReference type="SAM" id="MobiDB-lite"/>
    </source>
</evidence>
<dbReference type="PANTHER" id="PTHR10806">
    <property type="entry name" value="SIGNAL PEPTIDASE COMPLEX CATALYTIC SUBUNIT SEC11"/>
    <property type="match status" value="1"/>
</dbReference>
<keyword evidence="3 6" id="KW-1133">Transmembrane helix</keyword>
<feature type="compositionally biased region" description="Basic and acidic residues" evidence="5">
    <location>
        <begin position="1"/>
        <end position="25"/>
    </location>
</feature>
<dbReference type="InterPro" id="IPR019533">
    <property type="entry name" value="Peptidase_S26"/>
</dbReference>
<dbReference type="SUPFAM" id="SSF51306">
    <property type="entry name" value="LexA/Signal peptidase"/>
    <property type="match status" value="1"/>
</dbReference>
<evidence type="ECO:0000256" key="3">
    <source>
        <dbReference type="ARBA" id="ARBA00022989"/>
    </source>
</evidence>
<dbReference type="InterPro" id="IPR001733">
    <property type="entry name" value="Peptidase_S26B"/>
</dbReference>
<dbReference type="RefSeq" id="WP_180839650.1">
    <property type="nucleotide sequence ID" value="NZ_CP059154.1"/>
</dbReference>
<evidence type="ECO:0000256" key="4">
    <source>
        <dbReference type="ARBA" id="ARBA00023136"/>
    </source>
</evidence>
<evidence type="ECO:0000256" key="6">
    <source>
        <dbReference type="SAM" id="Phobius"/>
    </source>
</evidence>
<organism evidence="7 8">
    <name type="scientific">Natrinema zhouii</name>
    <dbReference type="NCBI Taxonomy" id="1710539"/>
    <lineage>
        <taxon>Archaea</taxon>
        <taxon>Methanobacteriati</taxon>
        <taxon>Methanobacteriota</taxon>
        <taxon>Stenosarchaea group</taxon>
        <taxon>Halobacteria</taxon>
        <taxon>Halobacteriales</taxon>
        <taxon>Natrialbaceae</taxon>
        <taxon>Natrinema</taxon>
    </lineage>
</organism>
<comment type="subcellular location">
    <subcellularLocation>
        <location evidence="1">Membrane</location>
    </subcellularLocation>
</comment>
<dbReference type="Proteomes" id="UP000510869">
    <property type="component" value="Chromosome"/>
</dbReference>
<feature type="transmembrane region" description="Helical" evidence="6">
    <location>
        <begin position="270"/>
        <end position="290"/>
    </location>
</feature>
<name>A0A7D6H113_9EURY</name>
<gene>
    <name evidence="7" type="ORF">HYG81_10560</name>
</gene>
<evidence type="ECO:0000256" key="1">
    <source>
        <dbReference type="ARBA" id="ARBA00004370"/>
    </source>
</evidence>
<dbReference type="OrthoDB" id="4822at2157"/>
<dbReference type="GO" id="GO:0016020">
    <property type="term" value="C:membrane"/>
    <property type="evidence" value="ECO:0007669"/>
    <property type="project" value="UniProtKB-SubCell"/>
</dbReference>
<evidence type="ECO:0000313" key="7">
    <source>
        <dbReference type="EMBL" id="QLK24567.1"/>
    </source>
</evidence>
<accession>A0A7D6H113</accession>
<keyword evidence="4 6" id="KW-0472">Membrane</keyword>
<dbReference type="CDD" id="cd06530">
    <property type="entry name" value="S26_SPase_I"/>
    <property type="match status" value="1"/>
</dbReference>
<keyword evidence="8" id="KW-1185">Reference proteome</keyword>
<dbReference type="PANTHER" id="PTHR10806:SF6">
    <property type="entry name" value="SIGNAL PEPTIDASE COMPLEX CATALYTIC SUBUNIT SEC11"/>
    <property type="match status" value="1"/>
</dbReference>
<keyword evidence="2 6" id="KW-0812">Transmembrane</keyword>
<sequence>MDGPDADDRNRDRPGDRDPPSRPERGPQSGTGDRGGTAGSRPRAERDDAVTIEDDGIVRWFLETDDRAGTAIRDVATIIGIIAAVSILLFGISGTWPPLVAVESGSMEPHFERGDLVFVADEERFAGDGAVAGTGIVTFQSARDSGYEQFGSPGDVIIFVPNGNSTQTPTIHRAQFRVERGERWVETKADPAFLNGATCHDIASCPAPHDGFITKGDANPAYDQLAGSGAKTTVVSPEWVTGKAMVRVPWVGQVRLAVDSIGSTVGSGPIVVATIGITIALVWLGAAAGARDP</sequence>
<dbReference type="GO" id="GO:0004252">
    <property type="term" value="F:serine-type endopeptidase activity"/>
    <property type="evidence" value="ECO:0007669"/>
    <property type="project" value="InterPro"/>
</dbReference>
<evidence type="ECO:0000256" key="2">
    <source>
        <dbReference type="ARBA" id="ARBA00022692"/>
    </source>
</evidence>
<dbReference type="InterPro" id="IPR036286">
    <property type="entry name" value="LexA/Signal_pep-like_sf"/>
</dbReference>
<dbReference type="KEGG" id="nay:HYG81_10560"/>
<reference evidence="7 8" key="1">
    <citation type="submission" date="2020-07" db="EMBL/GenBank/DDBJ databases">
        <title>Natrinema (YPL30) sp. nov. and Haloterrigena xxxxxx (YPL8) sp. nov., isolated from a salt mine.</title>
        <authorList>
            <person name="Cui H."/>
        </authorList>
    </citation>
    <scope>NUCLEOTIDE SEQUENCE [LARGE SCALE GENOMIC DNA]</scope>
    <source>
        <strain evidence="7 8">YPL13</strain>
    </source>
</reference>
<dbReference type="AlphaFoldDB" id="A0A7D6H113"/>
<proteinExistence type="predicted"/>
<feature type="transmembrane region" description="Helical" evidence="6">
    <location>
        <begin position="75"/>
        <end position="96"/>
    </location>
</feature>
<feature type="region of interest" description="Disordered" evidence="5">
    <location>
        <begin position="1"/>
        <end position="49"/>
    </location>
</feature>
<protein>
    <submittedName>
        <fullName evidence="7">S26 family signal peptidase</fullName>
    </submittedName>
</protein>
<dbReference type="GO" id="GO:0006465">
    <property type="term" value="P:signal peptide processing"/>
    <property type="evidence" value="ECO:0007669"/>
    <property type="project" value="InterPro"/>
</dbReference>
<evidence type="ECO:0000313" key="8">
    <source>
        <dbReference type="Proteomes" id="UP000510869"/>
    </source>
</evidence>
<dbReference type="EMBL" id="CP059154">
    <property type="protein sequence ID" value="QLK24567.1"/>
    <property type="molecule type" value="Genomic_DNA"/>
</dbReference>